<reference evidence="3" key="1">
    <citation type="submission" date="2005-07" db="EMBL/GenBank/DDBJ databases">
        <title>Complete sequence of Thermobifida fusca YX.</title>
        <authorList>
            <consortium name="US DOE Joint Genome Institute"/>
            <person name="Copeland A."/>
            <person name="Lucas S."/>
            <person name="Lapidus A."/>
            <person name="Barry K."/>
            <person name="Detter J.C."/>
            <person name="Glavina T."/>
            <person name="Hammon N."/>
            <person name="Israni S."/>
            <person name="Pitluck S."/>
            <person name="Di Bartolo G."/>
            <person name="Chain P."/>
            <person name="Schmutz J."/>
            <person name="Larimer F."/>
            <person name="Land M."/>
            <person name="Lykidis A."/>
            <person name="Richardson P."/>
        </authorList>
    </citation>
    <scope>NUCLEOTIDE SEQUENCE</scope>
    <source>
        <strain evidence="3">YX</strain>
    </source>
</reference>
<feature type="region of interest" description="Disordered" evidence="1">
    <location>
        <begin position="93"/>
        <end position="112"/>
    </location>
</feature>
<organism evidence="3">
    <name type="scientific">Thermobifida fusca (strain YX)</name>
    <dbReference type="NCBI Taxonomy" id="269800"/>
    <lineage>
        <taxon>Bacteria</taxon>
        <taxon>Bacillati</taxon>
        <taxon>Actinomycetota</taxon>
        <taxon>Actinomycetes</taxon>
        <taxon>Streptosporangiales</taxon>
        <taxon>Nocardiopsidaceae</taxon>
        <taxon>Thermobifida</taxon>
    </lineage>
</organism>
<protein>
    <submittedName>
        <fullName evidence="3">Uncharacterized protein</fullName>
    </submittedName>
</protein>
<keyword evidence="2" id="KW-0472">Membrane</keyword>
<keyword evidence="2" id="KW-1133">Transmembrane helix</keyword>
<feature type="transmembrane region" description="Helical" evidence="2">
    <location>
        <begin position="42"/>
        <end position="59"/>
    </location>
</feature>
<evidence type="ECO:0000313" key="3">
    <source>
        <dbReference type="EMBL" id="AAZ54224.1"/>
    </source>
</evidence>
<dbReference type="EMBL" id="CP000088">
    <property type="protein sequence ID" value="AAZ54224.1"/>
    <property type="molecule type" value="Genomic_DNA"/>
</dbReference>
<accession>Q47TJ0</accession>
<dbReference type="AlphaFoldDB" id="Q47TJ0"/>
<dbReference type="KEGG" id="tfu:Tfu_0186"/>
<gene>
    <name evidence="3" type="ordered locus">Tfu_0186</name>
</gene>
<proteinExistence type="predicted"/>
<evidence type="ECO:0000256" key="1">
    <source>
        <dbReference type="SAM" id="MobiDB-lite"/>
    </source>
</evidence>
<sequence length="112" mass="11586">MSTDRQKDPVRIPTGGAVAFLIFLAQSFLVGVDSVPLDPASLTVAATLAVGAALLWLALPARPVRTESATEPYARTSALRRWQQRVGVVVSAAPNVPGKPRSRAPGAAATAA</sequence>
<name>Q47TJ0_THEFY</name>
<evidence type="ECO:0000256" key="2">
    <source>
        <dbReference type="SAM" id="Phobius"/>
    </source>
</evidence>
<dbReference type="STRING" id="269800.Tfu_0186"/>
<keyword evidence="2" id="KW-0812">Transmembrane</keyword>
<dbReference type="HOGENOM" id="CLU_2144680_0_0_11"/>
<feature type="transmembrane region" description="Helical" evidence="2">
    <location>
        <begin position="12"/>
        <end position="30"/>
    </location>
</feature>